<evidence type="ECO:0000256" key="5">
    <source>
        <dbReference type="SAM" id="MobiDB-lite"/>
    </source>
</evidence>
<dbReference type="InterPro" id="IPR051367">
    <property type="entry name" value="mRNA_TranslReg/HistoneTransl"/>
</dbReference>
<dbReference type="GeneID" id="119640675"/>
<evidence type="ECO:0000256" key="1">
    <source>
        <dbReference type="ARBA" id="ARBA00004496"/>
    </source>
</evidence>
<dbReference type="SMART" id="SM00543">
    <property type="entry name" value="MIF4G"/>
    <property type="match status" value="1"/>
</dbReference>
<dbReference type="GO" id="GO:0008494">
    <property type="term" value="F:translation activator activity"/>
    <property type="evidence" value="ECO:0007669"/>
    <property type="project" value="TreeGrafter"/>
</dbReference>
<feature type="compositionally biased region" description="Polar residues" evidence="5">
    <location>
        <begin position="77"/>
        <end position="107"/>
    </location>
</feature>
<comment type="subcellular location">
    <subcellularLocation>
        <location evidence="1">Cytoplasm</location>
    </subcellularLocation>
</comment>
<dbReference type="InterPro" id="IPR003890">
    <property type="entry name" value="MIF4G-like_typ-3"/>
</dbReference>
<dbReference type="GO" id="GO:0005737">
    <property type="term" value="C:cytoplasm"/>
    <property type="evidence" value="ECO:0007669"/>
    <property type="project" value="UniProtKB-SubCell"/>
</dbReference>
<dbReference type="GO" id="GO:0006446">
    <property type="term" value="P:regulation of translational initiation"/>
    <property type="evidence" value="ECO:0007669"/>
    <property type="project" value="TreeGrafter"/>
</dbReference>
<dbReference type="PANTHER" id="PTHR23254">
    <property type="entry name" value="EIF4G DOMAIN PROTEIN"/>
    <property type="match status" value="1"/>
</dbReference>
<dbReference type="SUPFAM" id="SSF48371">
    <property type="entry name" value="ARM repeat"/>
    <property type="match status" value="1"/>
</dbReference>
<keyword evidence="2" id="KW-0963">Cytoplasm</keyword>
<accession>A0A9C5Z855</accession>
<name>A0A9C5Z855_9MUSC</name>
<dbReference type="InterPro" id="IPR016024">
    <property type="entry name" value="ARM-type_fold"/>
</dbReference>
<evidence type="ECO:0000259" key="6">
    <source>
        <dbReference type="SMART" id="SM00543"/>
    </source>
</evidence>
<keyword evidence="3" id="KW-0810">Translation regulation</keyword>
<gene>
    <name evidence="8" type="primary">LOC119640675</name>
</gene>
<dbReference type="AlphaFoldDB" id="A0A9C5Z855"/>
<proteinExistence type="predicted"/>
<sequence length="465" mass="54058">MLKQQYEALLSFSRKIGISGKERYTGKVRQSQTGGAEGPQNFRILAATSTLNQDVPFHARERGNMNVKPIQHRQYQRHSNVQRSPTQSHLSTAGDRSTAPYSQNRPSQEAKRRRRCSNRKNHDEQQHHYNNNYRFNNHRNRTNYYREQQQPQPINSELCPTKCTAEMEKIALDYLQCAIQCLNNNTGDLDRISTRFSSMFEGMESNVFVLSNAMEEIFNESMKNANFCYIGAKLYCLLYKLNPQKDSLFYTLLKYQLDFHQNEVKEYKKNNQERKMRETTLFLAELYMQLRGEECHTQFIAERILYSLKRLLTENFENVRCVCLTLKLAGYDLTADSSKGMEDIILELNAIHRRSPGLYPLVSIVIALQENNWGRKVSRSKTPTEDTKLIDSFRYNDGPVFYGPDGSVITKEECEFLTTNGIGISDSTDNVDIDNDYDIVLDPEMDEETERAYIEFTKQSANLRK</sequence>
<evidence type="ECO:0000313" key="7">
    <source>
        <dbReference type="Proteomes" id="UP000092443"/>
    </source>
</evidence>
<evidence type="ECO:0000313" key="8">
    <source>
        <dbReference type="RefSeq" id="XP_037894793.1"/>
    </source>
</evidence>
<dbReference type="Proteomes" id="UP000092443">
    <property type="component" value="Unplaced"/>
</dbReference>
<dbReference type="PANTHER" id="PTHR23254:SF15">
    <property type="entry name" value="POLYADENYLATE-BINDING PROTEIN-INTERACTING PROTEIN 1"/>
    <property type="match status" value="1"/>
</dbReference>
<evidence type="ECO:0000256" key="4">
    <source>
        <dbReference type="SAM" id="Coils"/>
    </source>
</evidence>
<dbReference type="RefSeq" id="XP_037894793.1">
    <property type="nucleotide sequence ID" value="XM_038038865.1"/>
</dbReference>
<organism evidence="7 8">
    <name type="scientific">Glossina fuscipes</name>
    <dbReference type="NCBI Taxonomy" id="7396"/>
    <lineage>
        <taxon>Eukaryota</taxon>
        <taxon>Metazoa</taxon>
        <taxon>Ecdysozoa</taxon>
        <taxon>Arthropoda</taxon>
        <taxon>Hexapoda</taxon>
        <taxon>Insecta</taxon>
        <taxon>Pterygota</taxon>
        <taxon>Neoptera</taxon>
        <taxon>Endopterygota</taxon>
        <taxon>Diptera</taxon>
        <taxon>Brachycera</taxon>
        <taxon>Muscomorpha</taxon>
        <taxon>Hippoboscoidea</taxon>
        <taxon>Glossinidae</taxon>
        <taxon>Glossina</taxon>
    </lineage>
</organism>
<feature type="region of interest" description="Disordered" evidence="5">
    <location>
        <begin position="72"/>
        <end position="137"/>
    </location>
</feature>
<keyword evidence="4" id="KW-0175">Coiled coil</keyword>
<dbReference type="GO" id="GO:0003723">
    <property type="term" value="F:RNA binding"/>
    <property type="evidence" value="ECO:0007669"/>
    <property type="project" value="InterPro"/>
</dbReference>
<evidence type="ECO:0000256" key="3">
    <source>
        <dbReference type="ARBA" id="ARBA00022845"/>
    </source>
</evidence>
<dbReference type="KEGG" id="gfs:119640675"/>
<evidence type="ECO:0000256" key="2">
    <source>
        <dbReference type="ARBA" id="ARBA00022490"/>
    </source>
</evidence>
<feature type="domain" description="MIF4G" evidence="6">
    <location>
        <begin position="172"/>
        <end position="372"/>
    </location>
</feature>
<protein>
    <submittedName>
        <fullName evidence="8">Uncharacterized protein LOC119640675</fullName>
    </submittedName>
</protein>
<keyword evidence="7" id="KW-1185">Reference proteome</keyword>
<dbReference type="Gene3D" id="1.25.40.180">
    <property type="match status" value="1"/>
</dbReference>
<feature type="coiled-coil region" evidence="4">
    <location>
        <begin position="250"/>
        <end position="277"/>
    </location>
</feature>
<reference evidence="8" key="1">
    <citation type="submission" date="2025-08" db="UniProtKB">
        <authorList>
            <consortium name="RefSeq"/>
        </authorList>
    </citation>
    <scope>IDENTIFICATION</scope>
    <source>
        <tissue evidence="8">Whole body pupa</tissue>
    </source>
</reference>